<protein>
    <submittedName>
        <fullName evidence="1">Uncharacterized protein</fullName>
    </submittedName>
</protein>
<gene>
    <name evidence="1" type="ORF">ACAOBT_LOCUS37986</name>
</gene>
<proteinExistence type="predicted"/>
<dbReference type="AlphaFoldDB" id="A0A9P0VUS7"/>
<reference evidence="1" key="1">
    <citation type="submission" date="2022-03" db="EMBL/GenBank/DDBJ databases">
        <authorList>
            <person name="Sayadi A."/>
        </authorList>
    </citation>
    <scope>NUCLEOTIDE SEQUENCE</scope>
</reference>
<name>A0A9P0VUS7_ACAOB</name>
<organism evidence="1 2">
    <name type="scientific">Acanthoscelides obtectus</name>
    <name type="common">Bean weevil</name>
    <name type="synonym">Bruchus obtectus</name>
    <dbReference type="NCBI Taxonomy" id="200917"/>
    <lineage>
        <taxon>Eukaryota</taxon>
        <taxon>Metazoa</taxon>
        <taxon>Ecdysozoa</taxon>
        <taxon>Arthropoda</taxon>
        <taxon>Hexapoda</taxon>
        <taxon>Insecta</taxon>
        <taxon>Pterygota</taxon>
        <taxon>Neoptera</taxon>
        <taxon>Endopterygota</taxon>
        <taxon>Coleoptera</taxon>
        <taxon>Polyphaga</taxon>
        <taxon>Cucujiformia</taxon>
        <taxon>Chrysomeloidea</taxon>
        <taxon>Chrysomelidae</taxon>
        <taxon>Bruchinae</taxon>
        <taxon>Bruchini</taxon>
        <taxon>Acanthoscelides</taxon>
    </lineage>
</organism>
<comment type="caution">
    <text evidence="1">The sequence shown here is derived from an EMBL/GenBank/DDBJ whole genome shotgun (WGS) entry which is preliminary data.</text>
</comment>
<keyword evidence="2" id="KW-1185">Reference proteome</keyword>
<dbReference type="EMBL" id="CAKOFQ010011233">
    <property type="protein sequence ID" value="CAH2020615.1"/>
    <property type="molecule type" value="Genomic_DNA"/>
</dbReference>
<evidence type="ECO:0000313" key="1">
    <source>
        <dbReference type="EMBL" id="CAH2020615.1"/>
    </source>
</evidence>
<evidence type="ECO:0000313" key="2">
    <source>
        <dbReference type="Proteomes" id="UP001152888"/>
    </source>
</evidence>
<dbReference type="Proteomes" id="UP001152888">
    <property type="component" value="Unassembled WGS sequence"/>
</dbReference>
<accession>A0A9P0VUS7</accession>
<sequence length="46" mass="5639">MSSYRTYKKWRLTLDISQPCSPKDSTFYLQCKCFMIDRNENYSYLI</sequence>